<dbReference type="Proteomes" id="UP000182740">
    <property type="component" value="Unassembled WGS sequence"/>
</dbReference>
<dbReference type="OrthoDB" id="3633074at2"/>
<evidence type="ECO:0000313" key="1">
    <source>
        <dbReference type="EMBL" id="SFW70572.1"/>
    </source>
</evidence>
<protein>
    <submittedName>
        <fullName evidence="1">Uncharacterized protein</fullName>
    </submittedName>
</protein>
<evidence type="ECO:0000313" key="2">
    <source>
        <dbReference type="Proteomes" id="UP000182740"/>
    </source>
</evidence>
<gene>
    <name evidence="1" type="ORF">SAMN04489730_3131</name>
</gene>
<dbReference type="RefSeq" id="WP_072476972.1">
    <property type="nucleotide sequence ID" value="NZ_FPJG01000006.1"/>
</dbReference>
<accession>A0A1K1RFC8</accession>
<dbReference type="STRING" id="546364.SAMN04489730_3131"/>
<reference evidence="2" key="1">
    <citation type="submission" date="2016-11" db="EMBL/GenBank/DDBJ databases">
        <authorList>
            <person name="Varghese N."/>
            <person name="Submissions S."/>
        </authorList>
    </citation>
    <scope>NUCLEOTIDE SEQUENCE [LARGE SCALE GENOMIC DNA]</scope>
    <source>
        <strain evidence="2">DSM 44671</strain>
    </source>
</reference>
<sequence>MNDPVRAAAERIFAAADALGTTRQEAVLVTRAVHAVKHGRPTDVALTDSGPHPRRKLAHVVGCVLWDPHLNADDVLAAVTGGTRQAAAA</sequence>
<organism evidence="1 2">
    <name type="scientific">Amycolatopsis australiensis</name>
    <dbReference type="NCBI Taxonomy" id="546364"/>
    <lineage>
        <taxon>Bacteria</taxon>
        <taxon>Bacillati</taxon>
        <taxon>Actinomycetota</taxon>
        <taxon>Actinomycetes</taxon>
        <taxon>Pseudonocardiales</taxon>
        <taxon>Pseudonocardiaceae</taxon>
        <taxon>Amycolatopsis</taxon>
    </lineage>
</organism>
<dbReference type="EMBL" id="FPJG01000006">
    <property type="protein sequence ID" value="SFW70572.1"/>
    <property type="molecule type" value="Genomic_DNA"/>
</dbReference>
<dbReference type="AlphaFoldDB" id="A0A1K1RFC8"/>
<name>A0A1K1RFC8_9PSEU</name>
<proteinExistence type="predicted"/>
<keyword evidence="2" id="KW-1185">Reference proteome</keyword>